<dbReference type="OrthoDB" id="10007342at2"/>
<gene>
    <name evidence="2" type="ORF">FEM01_04655</name>
</gene>
<comment type="caution">
    <text evidence="2">The sequence shown here is derived from an EMBL/GenBank/DDBJ whole genome shotgun (WGS) entry which is preliminary data.</text>
</comment>
<dbReference type="Proteomes" id="UP000309819">
    <property type="component" value="Unassembled WGS sequence"/>
</dbReference>
<keyword evidence="3" id="KW-1185">Reference proteome</keyword>
<keyword evidence="1" id="KW-1133">Transmembrane helix</keyword>
<dbReference type="AlphaFoldDB" id="A0A5R8ZKU7"/>
<name>A0A5R8ZKU7_9PSED</name>
<sequence length="74" mass="8172">MTVATLQVVLLFCVTSRGEPLKSLSTPKKSACYASAVLFLLCQSRYLLFLLGIAFFVFVVQEIKQGACQLLKIL</sequence>
<keyword evidence="1" id="KW-0472">Membrane</keyword>
<organism evidence="2 3">
    <name type="scientific">Pseudomonas mosselii</name>
    <dbReference type="NCBI Taxonomy" id="78327"/>
    <lineage>
        <taxon>Bacteria</taxon>
        <taxon>Pseudomonadati</taxon>
        <taxon>Pseudomonadota</taxon>
        <taxon>Gammaproteobacteria</taxon>
        <taxon>Pseudomonadales</taxon>
        <taxon>Pseudomonadaceae</taxon>
        <taxon>Pseudomonas</taxon>
    </lineage>
</organism>
<evidence type="ECO:0000256" key="1">
    <source>
        <dbReference type="SAM" id="Phobius"/>
    </source>
</evidence>
<dbReference type="EMBL" id="VAUO01000001">
    <property type="protein sequence ID" value="TLP65476.1"/>
    <property type="molecule type" value="Genomic_DNA"/>
</dbReference>
<keyword evidence="1" id="KW-0812">Transmembrane</keyword>
<accession>A0A5R8ZKU7</accession>
<proteinExistence type="predicted"/>
<protein>
    <submittedName>
        <fullName evidence="2">Uncharacterized protein</fullName>
    </submittedName>
</protein>
<evidence type="ECO:0000313" key="3">
    <source>
        <dbReference type="Proteomes" id="UP000309819"/>
    </source>
</evidence>
<dbReference type="RefSeq" id="WP_138218099.1">
    <property type="nucleotide sequence ID" value="NZ_VAUO01000001.1"/>
</dbReference>
<evidence type="ECO:0000313" key="2">
    <source>
        <dbReference type="EMBL" id="TLP65476.1"/>
    </source>
</evidence>
<reference evidence="2 3" key="1">
    <citation type="submission" date="2019-05" db="EMBL/GenBank/DDBJ databases">
        <title>Pseudomonas sp. SC006 isolated from lettuce that can produce HBGAs.</title>
        <authorList>
            <person name="Wang D."/>
            <person name="Liao N."/>
            <person name="Liu D."/>
            <person name="Zhang Z."/>
            <person name="Zou S."/>
        </authorList>
    </citation>
    <scope>NUCLEOTIDE SEQUENCE [LARGE SCALE GENOMIC DNA]</scope>
    <source>
        <strain evidence="2 3">SC006</strain>
    </source>
</reference>
<feature type="transmembrane region" description="Helical" evidence="1">
    <location>
        <begin position="34"/>
        <end position="60"/>
    </location>
</feature>